<dbReference type="InterPro" id="IPR051264">
    <property type="entry name" value="FAD-oxidored/transferase_4"/>
</dbReference>
<comment type="cofactor">
    <cofactor evidence="1">
        <name>FAD</name>
        <dbReference type="ChEBI" id="CHEBI:57692"/>
    </cofactor>
</comment>
<evidence type="ECO:0000256" key="4">
    <source>
        <dbReference type="ARBA" id="ARBA00022827"/>
    </source>
</evidence>
<evidence type="ECO:0000256" key="2">
    <source>
        <dbReference type="ARBA" id="ARBA00008000"/>
    </source>
</evidence>
<dbReference type="PANTHER" id="PTHR43716:SF1">
    <property type="entry name" value="D-2-HYDROXYGLUTARATE DEHYDROGENASE, MITOCHONDRIAL"/>
    <property type="match status" value="1"/>
</dbReference>
<dbReference type="InterPro" id="IPR004113">
    <property type="entry name" value="FAD-bd_oxidored_4_C"/>
</dbReference>
<dbReference type="InterPro" id="IPR016164">
    <property type="entry name" value="FAD-linked_Oxase-like_C"/>
</dbReference>
<dbReference type="Gene3D" id="1.10.45.10">
    <property type="entry name" value="Vanillyl-alcohol Oxidase, Chain A, domain 4"/>
    <property type="match status" value="1"/>
</dbReference>
<dbReference type="SUPFAM" id="SSF55103">
    <property type="entry name" value="FAD-linked oxidases, C-terminal domain"/>
    <property type="match status" value="1"/>
</dbReference>
<evidence type="ECO:0000256" key="5">
    <source>
        <dbReference type="ARBA" id="ARBA00023002"/>
    </source>
</evidence>
<keyword evidence="3" id="KW-0285">Flavoprotein</keyword>
<dbReference type="Gene3D" id="3.30.465.10">
    <property type="match status" value="1"/>
</dbReference>
<proteinExistence type="inferred from homology"/>
<keyword evidence="5" id="KW-0560">Oxidoreductase</keyword>
<dbReference type="Pfam" id="PF02913">
    <property type="entry name" value="FAD-oxidase_C"/>
    <property type="match status" value="1"/>
</dbReference>
<evidence type="ECO:0000256" key="3">
    <source>
        <dbReference type="ARBA" id="ARBA00022630"/>
    </source>
</evidence>
<dbReference type="Pfam" id="PF01565">
    <property type="entry name" value="FAD_binding_4"/>
    <property type="match status" value="1"/>
</dbReference>
<dbReference type="Gene3D" id="3.30.43.10">
    <property type="entry name" value="Uridine Diphospho-n-acetylenolpyruvylglucosamine Reductase, domain 2"/>
    <property type="match status" value="1"/>
</dbReference>
<dbReference type="InterPro" id="IPR006094">
    <property type="entry name" value="Oxid_FAD_bind_N"/>
</dbReference>
<dbReference type="PROSITE" id="PS51387">
    <property type="entry name" value="FAD_PCMH"/>
    <property type="match status" value="1"/>
</dbReference>
<dbReference type="InterPro" id="IPR016167">
    <property type="entry name" value="FAD-bd_PCMH_sub1"/>
</dbReference>
<dbReference type="InterPro" id="IPR016169">
    <property type="entry name" value="FAD-bd_PCMH_sub2"/>
</dbReference>
<dbReference type="InterPro" id="IPR016166">
    <property type="entry name" value="FAD-bd_PCMH"/>
</dbReference>
<dbReference type="SUPFAM" id="SSF56176">
    <property type="entry name" value="FAD-binding/transporter-associated domain-like"/>
    <property type="match status" value="1"/>
</dbReference>
<dbReference type="Gene3D" id="3.30.70.2740">
    <property type="match status" value="1"/>
</dbReference>
<keyword evidence="8" id="KW-1185">Reference proteome</keyword>
<evidence type="ECO:0000256" key="1">
    <source>
        <dbReference type="ARBA" id="ARBA00001974"/>
    </source>
</evidence>
<feature type="domain" description="FAD-binding PCMH-type" evidence="6">
    <location>
        <begin position="34"/>
        <end position="213"/>
    </location>
</feature>
<dbReference type="InterPro" id="IPR016171">
    <property type="entry name" value="Vanillyl_alc_oxidase_C-sub2"/>
</dbReference>
<comment type="caution">
    <text evidence="7">The sequence shown here is derived from an EMBL/GenBank/DDBJ whole genome shotgun (WGS) entry which is preliminary data.</text>
</comment>
<evidence type="ECO:0000259" key="6">
    <source>
        <dbReference type="PROSITE" id="PS51387"/>
    </source>
</evidence>
<organism evidence="7 8">
    <name type="scientific">Actinokineospora guangxiensis</name>
    <dbReference type="NCBI Taxonomy" id="1490288"/>
    <lineage>
        <taxon>Bacteria</taxon>
        <taxon>Bacillati</taxon>
        <taxon>Actinomycetota</taxon>
        <taxon>Actinomycetes</taxon>
        <taxon>Pseudonocardiales</taxon>
        <taxon>Pseudonocardiaceae</taxon>
        <taxon>Actinokineospora</taxon>
    </lineage>
</organism>
<reference evidence="8" key="1">
    <citation type="journal article" date="2019" name="Int. J. Syst. Evol. Microbiol.">
        <title>The Global Catalogue of Microorganisms (GCM) 10K type strain sequencing project: providing services to taxonomists for standard genome sequencing and annotation.</title>
        <authorList>
            <consortium name="The Broad Institute Genomics Platform"/>
            <consortium name="The Broad Institute Genome Sequencing Center for Infectious Disease"/>
            <person name="Wu L."/>
            <person name="Ma J."/>
        </authorList>
    </citation>
    <scope>NUCLEOTIDE SEQUENCE [LARGE SCALE GENOMIC DNA]</scope>
    <source>
        <strain evidence="8">CCUG 59778</strain>
    </source>
</reference>
<accession>A0ABW0EQZ1</accession>
<sequence>MDLIDRLVSAVGAEHVLTGRDVVAGYEADWTGRLRGRALAVVRPGSRDEVAAALVACAGAGVPVVPQGGNTGLVGGGVPRGGEVVLSTVRLAALDAVDRTSGQVTAGAGVRLAALRAHARAAGLDFGVDLAARDSATVGGMAATNAGGLRVVRFGPMRAQVVGLEAVLADGRAVGSLAGLEKDSTGYDLAGALVGSEGTLAVVTAARLRLVPALPARATAVLGFGSTEAAVAAVPALRGPLLTAVEVCFDDGVALVCAHRGLAAPFRRPCPVYLLVEYAGEHDPTDQLGEAVAGIAGVLDSALATDEVSRRRLWAYREGHTEAVGALGVPLKLDVAVPPARAAAFEAAVRAAVAEVAPGARLVLFGHLAEGNFHVNVVGAGDEHALADAVLRAVAAEGGSISAEHGVGVAKAPWLHLTRSAAERDLYAGIKRAWDPGGVLNPGVLIPR</sequence>
<keyword evidence="4" id="KW-0274">FAD</keyword>
<evidence type="ECO:0000313" key="8">
    <source>
        <dbReference type="Proteomes" id="UP001596157"/>
    </source>
</evidence>
<dbReference type="Gene3D" id="3.30.70.2190">
    <property type="match status" value="1"/>
</dbReference>
<dbReference type="Proteomes" id="UP001596157">
    <property type="component" value="Unassembled WGS sequence"/>
</dbReference>
<dbReference type="PANTHER" id="PTHR43716">
    <property type="entry name" value="D-2-HYDROXYGLUTARATE DEHYDROGENASE, MITOCHONDRIAL"/>
    <property type="match status" value="1"/>
</dbReference>
<gene>
    <name evidence="7" type="ORF">ACFPM7_12630</name>
</gene>
<evidence type="ECO:0000313" key="7">
    <source>
        <dbReference type="EMBL" id="MFC5287900.1"/>
    </source>
</evidence>
<dbReference type="EMBL" id="JBHSKF010000005">
    <property type="protein sequence ID" value="MFC5287900.1"/>
    <property type="molecule type" value="Genomic_DNA"/>
</dbReference>
<dbReference type="RefSeq" id="WP_378247340.1">
    <property type="nucleotide sequence ID" value="NZ_JBHSKF010000005.1"/>
</dbReference>
<name>A0ABW0EQZ1_9PSEU</name>
<dbReference type="InterPro" id="IPR036318">
    <property type="entry name" value="FAD-bd_PCMH-like_sf"/>
</dbReference>
<comment type="similarity">
    <text evidence="2">Belongs to the FAD-binding oxidoreductase/transferase type 4 family.</text>
</comment>
<protein>
    <submittedName>
        <fullName evidence="7">FAD-binding oxidoreductase</fullName>
    </submittedName>
</protein>